<protein>
    <submittedName>
        <fullName evidence="2">Pimeloyl-ACP methyl ester carboxylesterase</fullName>
    </submittedName>
</protein>
<sequence>MTFSKKQHISQTILLLKGANKLRFFELGEENNPAIVLIHGYGVSWKMWQPHIEILKKDYRLIVPALPGHDLGEKSTFLSVEDTARQINDYIQANLQGKVRGMIGCSLGGTIAVEIMAQGQIQSEIVIIDAGPVEAISKPLRHVFAWIRTLQNRLIRKGNKTVLNALTNSYFTMEAVEDLLKTAEHMSVETCRNVQFSVFGYTVPDTIAKSGARFVYWYGSKEAILLKKSVRTFAKYVPGATIQVFEGYNHGELVVSNPDLFVKNATMVINSNPS</sequence>
<dbReference type="InterPro" id="IPR029058">
    <property type="entry name" value="AB_hydrolase_fold"/>
</dbReference>
<dbReference type="EMBL" id="FNPV01000007">
    <property type="protein sequence ID" value="SDZ03495.1"/>
    <property type="molecule type" value="Genomic_DNA"/>
</dbReference>
<evidence type="ECO:0000313" key="2">
    <source>
        <dbReference type="EMBL" id="SDZ03495.1"/>
    </source>
</evidence>
<dbReference type="Pfam" id="PF12697">
    <property type="entry name" value="Abhydrolase_6"/>
    <property type="match status" value="1"/>
</dbReference>
<dbReference type="SUPFAM" id="SSF53474">
    <property type="entry name" value="alpha/beta-Hydrolases"/>
    <property type="match status" value="1"/>
</dbReference>
<dbReference type="STRING" id="159292.SAMN05192546_10738"/>
<accession>A0A1H3PRF6</accession>
<reference evidence="2 3" key="1">
    <citation type="submission" date="2016-10" db="EMBL/GenBank/DDBJ databases">
        <authorList>
            <person name="de Groot N.N."/>
        </authorList>
    </citation>
    <scope>NUCLEOTIDE SEQUENCE [LARGE SCALE GENOMIC DNA]</scope>
    <source>
        <strain evidence="2 3">APO</strain>
    </source>
</reference>
<dbReference type="InterPro" id="IPR050266">
    <property type="entry name" value="AB_hydrolase_sf"/>
</dbReference>
<dbReference type="InterPro" id="IPR000073">
    <property type="entry name" value="AB_hydrolase_1"/>
</dbReference>
<dbReference type="AlphaFoldDB" id="A0A1H3PRF6"/>
<name>A0A1H3PRF6_9FIRM</name>
<dbReference type="Gene3D" id="3.40.50.1820">
    <property type="entry name" value="alpha/beta hydrolase"/>
    <property type="match status" value="1"/>
</dbReference>
<dbReference type="PANTHER" id="PTHR43798">
    <property type="entry name" value="MONOACYLGLYCEROL LIPASE"/>
    <property type="match status" value="1"/>
</dbReference>
<keyword evidence="3" id="KW-1185">Reference proteome</keyword>
<gene>
    <name evidence="2" type="ORF">SAMN05192546_10738</name>
</gene>
<dbReference type="Proteomes" id="UP000199230">
    <property type="component" value="Unassembled WGS sequence"/>
</dbReference>
<evidence type="ECO:0000259" key="1">
    <source>
        <dbReference type="Pfam" id="PF12697"/>
    </source>
</evidence>
<organism evidence="2 3">
    <name type="scientific">Tindallia californiensis</name>
    <dbReference type="NCBI Taxonomy" id="159292"/>
    <lineage>
        <taxon>Bacteria</taxon>
        <taxon>Bacillati</taxon>
        <taxon>Bacillota</taxon>
        <taxon>Clostridia</taxon>
        <taxon>Peptostreptococcales</taxon>
        <taxon>Tindalliaceae</taxon>
        <taxon>Tindallia</taxon>
    </lineage>
</organism>
<evidence type="ECO:0000313" key="3">
    <source>
        <dbReference type="Proteomes" id="UP000199230"/>
    </source>
</evidence>
<proteinExistence type="predicted"/>
<feature type="domain" description="AB hydrolase-1" evidence="1">
    <location>
        <begin position="35"/>
        <end position="262"/>
    </location>
</feature>